<keyword evidence="2" id="KW-0614">Plasmid</keyword>
<dbReference type="EMBL" id="CP032322">
    <property type="protein sequence ID" value="QCN97403.1"/>
    <property type="molecule type" value="Genomic_DNA"/>
</dbReference>
<dbReference type="Gene3D" id="3.30.750.24">
    <property type="entry name" value="STAS domain"/>
    <property type="match status" value="1"/>
</dbReference>
<dbReference type="KEGG" id="aare:D3093_19370"/>
<evidence type="ECO:0000259" key="1">
    <source>
        <dbReference type="PROSITE" id="PS50801"/>
    </source>
</evidence>
<dbReference type="AlphaFoldDB" id="A0A4D8PFH6"/>
<organism evidence="2 3">
    <name type="scientific">Azospirillum argentinense</name>
    <dbReference type="NCBI Taxonomy" id="2970906"/>
    <lineage>
        <taxon>Bacteria</taxon>
        <taxon>Pseudomonadati</taxon>
        <taxon>Pseudomonadota</taxon>
        <taxon>Alphaproteobacteria</taxon>
        <taxon>Rhodospirillales</taxon>
        <taxon>Azospirillaceae</taxon>
        <taxon>Azospirillum</taxon>
    </lineage>
</organism>
<dbReference type="InterPro" id="IPR002645">
    <property type="entry name" value="STAS_dom"/>
</dbReference>
<protein>
    <submittedName>
        <fullName evidence="2">Anti-sigma factor antagonist</fullName>
    </submittedName>
</protein>
<evidence type="ECO:0000313" key="3">
    <source>
        <dbReference type="Proteomes" id="UP000298595"/>
    </source>
</evidence>
<proteinExistence type="predicted"/>
<name>A0A4D8PFH6_9PROT</name>
<reference evidence="2 3" key="1">
    <citation type="submission" date="2018-09" db="EMBL/GenBank/DDBJ databases">
        <title>Whole genome based analysis of evolution and adaptive divergence in Indian and Brazilian strains of Azospirillum brasilense.</title>
        <authorList>
            <person name="Singh C."/>
            <person name="Tripathi A.K."/>
        </authorList>
    </citation>
    <scope>NUCLEOTIDE SEQUENCE [LARGE SCALE GENOMIC DNA]</scope>
    <source>
        <strain evidence="2 3">MTCC4035</strain>
        <plasmid evidence="2 3">p1</plasmid>
    </source>
</reference>
<dbReference type="InterPro" id="IPR036513">
    <property type="entry name" value="STAS_dom_sf"/>
</dbReference>
<sequence>MNHSHFDIGSAWRIVPVAALFHGSRALNDLIAAAVCNVLVDCSELSTITARQLSALLEARRACANAGVSLRLLDASPAVIAFFDLVQVRELFHVEGSSQLTLGTAELAVAA</sequence>
<dbReference type="Pfam" id="PF13466">
    <property type="entry name" value="STAS_2"/>
    <property type="match status" value="1"/>
</dbReference>
<evidence type="ECO:0000313" key="2">
    <source>
        <dbReference type="EMBL" id="QCN97403.1"/>
    </source>
</evidence>
<dbReference type="SUPFAM" id="SSF52091">
    <property type="entry name" value="SpoIIaa-like"/>
    <property type="match status" value="1"/>
</dbReference>
<gene>
    <name evidence="2" type="ORF">D3093_19370</name>
</gene>
<feature type="domain" description="STAS" evidence="1">
    <location>
        <begin position="38"/>
        <end position="111"/>
    </location>
</feature>
<accession>A0A4D8PFH6</accession>
<dbReference type="InterPro" id="IPR058548">
    <property type="entry name" value="MlaB-like_STAS"/>
</dbReference>
<dbReference type="Proteomes" id="UP000298595">
    <property type="component" value="Plasmid p1"/>
</dbReference>
<dbReference type="RefSeq" id="WP_137116695.1">
    <property type="nucleotide sequence ID" value="NZ_CP032322.1"/>
</dbReference>
<geneLocation type="plasmid" evidence="2 3">
    <name>p1</name>
</geneLocation>
<dbReference type="PROSITE" id="PS50801">
    <property type="entry name" value="STAS"/>
    <property type="match status" value="1"/>
</dbReference>
<dbReference type="CDD" id="cd07043">
    <property type="entry name" value="STAS_anti-anti-sigma_factors"/>
    <property type="match status" value="1"/>
</dbReference>